<sequence length="275" mass="31528">MPNHKNNNNNQGLFPWRSSSELLDRLIVGTNEYDKKGLLLGGNLTSSNPTMDFYATSYFFLRIPALDLLFFRNAVETDLLESMSYSFQYAIENAVVKGNNGNNGLLERMMEPKLAKLFNAAREFGKDSLQVKLESQHLQKYKRMITLISEGEDEEGSRAGEGMQLSRELMIDFRNTKKGYCENTVIVQVLIPCNETFYVKDINNDNDNDNNDDEATSNIIQGTMNRRKVIHLVRFEQVTKTYIINNGRGLFPFRHELGEWQITDIDDLCNGNLLL</sequence>
<dbReference type="Proteomes" id="UP000095751">
    <property type="component" value="Unassembled WGS sequence"/>
</dbReference>
<dbReference type="EMBL" id="KV784394">
    <property type="protein sequence ID" value="OEU06983.1"/>
    <property type="molecule type" value="Genomic_DNA"/>
</dbReference>
<organism evidence="1 2">
    <name type="scientific">Fragilariopsis cylindrus CCMP1102</name>
    <dbReference type="NCBI Taxonomy" id="635003"/>
    <lineage>
        <taxon>Eukaryota</taxon>
        <taxon>Sar</taxon>
        <taxon>Stramenopiles</taxon>
        <taxon>Ochrophyta</taxon>
        <taxon>Bacillariophyta</taxon>
        <taxon>Bacillariophyceae</taxon>
        <taxon>Bacillariophycidae</taxon>
        <taxon>Bacillariales</taxon>
        <taxon>Bacillariaceae</taxon>
        <taxon>Fragilariopsis</taxon>
    </lineage>
</organism>
<evidence type="ECO:0000313" key="2">
    <source>
        <dbReference type="Proteomes" id="UP000095751"/>
    </source>
</evidence>
<dbReference type="KEGG" id="fcy:FRACYDRAFT_252615"/>
<dbReference type="InParanoid" id="A0A1E7EN34"/>
<reference evidence="1 2" key="1">
    <citation type="submission" date="2016-09" db="EMBL/GenBank/DDBJ databases">
        <title>Extensive genetic diversity and differential bi-allelic expression allows diatom success in the polar Southern Ocean.</title>
        <authorList>
            <consortium name="DOE Joint Genome Institute"/>
            <person name="Mock T."/>
            <person name="Otillar R.P."/>
            <person name="Strauss J."/>
            <person name="Dupont C."/>
            <person name="Frickenhaus S."/>
            <person name="Maumus F."/>
            <person name="Mcmullan M."/>
            <person name="Sanges R."/>
            <person name="Schmutz J."/>
            <person name="Toseland A."/>
            <person name="Valas R."/>
            <person name="Veluchamy A."/>
            <person name="Ward B.J."/>
            <person name="Allen A."/>
            <person name="Barry K."/>
            <person name="Falciatore A."/>
            <person name="Ferrante M."/>
            <person name="Fortunato A.E."/>
            <person name="Gloeckner G."/>
            <person name="Gruber A."/>
            <person name="Hipkin R."/>
            <person name="Janech M."/>
            <person name="Kroth P."/>
            <person name="Leese F."/>
            <person name="Lindquist E."/>
            <person name="Lyon B.R."/>
            <person name="Martin J."/>
            <person name="Mayer C."/>
            <person name="Parker M."/>
            <person name="Quesneville H."/>
            <person name="Raymond J."/>
            <person name="Uhlig C."/>
            <person name="Valentin K.U."/>
            <person name="Worden A.Z."/>
            <person name="Armbrust E.V."/>
            <person name="Bowler C."/>
            <person name="Green B."/>
            <person name="Moulton V."/>
            <person name="Van Oosterhout C."/>
            <person name="Grigoriev I."/>
        </authorList>
    </citation>
    <scope>NUCLEOTIDE SEQUENCE [LARGE SCALE GENOMIC DNA]</scope>
    <source>
        <strain evidence="1 2">CCMP1102</strain>
    </source>
</reference>
<gene>
    <name evidence="1" type="ORF">FRACYDRAFT_252615</name>
</gene>
<dbReference type="OrthoDB" id="49170at2759"/>
<keyword evidence="2" id="KW-1185">Reference proteome</keyword>
<proteinExistence type="predicted"/>
<name>A0A1E7EN34_9STRA</name>
<accession>A0A1E7EN34</accession>
<evidence type="ECO:0000313" key="1">
    <source>
        <dbReference type="EMBL" id="OEU06983.1"/>
    </source>
</evidence>
<protein>
    <submittedName>
        <fullName evidence="1">Uncharacterized protein</fullName>
    </submittedName>
</protein>
<dbReference type="AlphaFoldDB" id="A0A1E7EN34"/>